<dbReference type="Proteomes" id="UP000422221">
    <property type="component" value="Unassembled WGS sequence"/>
</dbReference>
<gene>
    <name evidence="2" type="ORF">F3F73_21775</name>
</gene>
<dbReference type="GeneID" id="93117342"/>
<feature type="coiled-coil region" evidence="1">
    <location>
        <begin position="88"/>
        <end position="115"/>
    </location>
</feature>
<dbReference type="RefSeq" id="WP_055294438.1">
    <property type="nucleotide sequence ID" value="NZ_CAXSTI010000006.1"/>
</dbReference>
<protein>
    <submittedName>
        <fullName evidence="2">Uncharacterized protein</fullName>
    </submittedName>
</protein>
<keyword evidence="1" id="KW-0175">Coiled coil</keyword>
<proteinExistence type="predicted"/>
<name>A0A7J4XD02_9BACE</name>
<organism evidence="2 3">
    <name type="scientific">Bacteroides salyersiae</name>
    <dbReference type="NCBI Taxonomy" id="291644"/>
    <lineage>
        <taxon>Bacteria</taxon>
        <taxon>Pseudomonadati</taxon>
        <taxon>Bacteroidota</taxon>
        <taxon>Bacteroidia</taxon>
        <taxon>Bacteroidales</taxon>
        <taxon>Bacteroidaceae</taxon>
        <taxon>Bacteroides</taxon>
    </lineage>
</organism>
<reference evidence="2 3" key="1">
    <citation type="journal article" date="2019" name="Nat. Med.">
        <title>A library of human gut bacterial isolates paired with longitudinal multiomics data enables mechanistic microbiome research.</title>
        <authorList>
            <person name="Poyet M."/>
            <person name="Groussin M."/>
            <person name="Gibbons S.M."/>
            <person name="Avila-Pacheco J."/>
            <person name="Jiang X."/>
            <person name="Kearney S.M."/>
            <person name="Perrotta A.R."/>
            <person name="Berdy B."/>
            <person name="Zhao S."/>
            <person name="Lieberman T.D."/>
            <person name="Swanson P.K."/>
            <person name="Smith M."/>
            <person name="Roesemann S."/>
            <person name="Alexander J.E."/>
            <person name="Rich S.A."/>
            <person name="Livny J."/>
            <person name="Vlamakis H."/>
            <person name="Clish C."/>
            <person name="Bullock K."/>
            <person name="Deik A."/>
            <person name="Scott J."/>
            <person name="Pierce K.A."/>
            <person name="Xavier R.J."/>
            <person name="Alm E.J."/>
        </authorList>
    </citation>
    <scope>NUCLEOTIDE SEQUENCE [LARGE SCALE GENOMIC DNA]</scope>
    <source>
        <strain evidence="2 3">BIOML-A10</strain>
    </source>
</reference>
<sequence>MENWMIILNEVIKWGSIIACIVWPVYIIKKGCITYVIEKRISATESKKNEILWTDWKNDEELKRKKEWEQYLSTLKTEVSPVEETLEIINLKMKIEKLQEEKSSLHKKLNTEIEIEKSVMLFHKLALDKEKITSQKIKEALIEIEETYKVIKKKFY</sequence>
<comment type="caution">
    <text evidence="2">The sequence shown here is derived from an EMBL/GenBank/DDBJ whole genome shotgun (WGS) entry which is preliminary data.</text>
</comment>
<evidence type="ECO:0000256" key="1">
    <source>
        <dbReference type="SAM" id="Coils"/>
    </source>
</evidence>
<dbReference type="EMBL" id="VWMK01000031">
    <property type="protein sequence ID" value="KAA3757770.1"/>
    <property type="molecule type" value="Genomic_DNA"/>
</dbReference>
<accession>A0A7J4XD02</accession>
<evidence type="ECO:0000313" key="3">
    <source>
        <dbReference type="Proteomes" id="UP000422221"/>
    </source>
</evidence>
<evidence type="ECO:0000313" key="2">
    <source>
        <dbReference type="EMBL" id="KAA3757770.1"/>
    </source>
</evidence>
<dbReference type="AlphaFoldDB" id="A0A7J4XD02"/>